<sequence>CEQCSFISFLTSPFMWRWTGMAGALSALGNTIEDDADDQLPCGEGRPGWVRGELLGSQGVCKDSKDLFVPTSSSLCGCFCVGLVSGMAISVLLLASNFRKLDLSRPEPCFEKEASLWFVAQH</sequence>
<keyword evidence="1" id="KW-1133">Transmembrane helix</keyword>
<feature type="transmembrane region" description="Helical" evidence="1">
    <location>
        <begin position="72"/>
        <end position="95"/>
    </location>
</feature>
<dbReference type="OMA" id="WRWTGMA"/>
<keyword evidence="1" id="KW-0812">Transmembrane</keyword>
<reference evidence="2" key="2">
    <citation type="submission" date="2025-08" db="UniProtKB">
        <authorList>
            <consortium name="Ensembl"/>
        </authorList>
    </citation>
    <scope>IDENTIFICATION</scope>
</reference>
<dbReference type="Proteomes" id="UP000001073">
    <property type="component" value="Chromosome 15"/>
</dbReference>
<reference evidence="2" key="3">
    <citation type="submission" date="2025-09" db="UniProtKB">
        <authorList>
            <consortium name="Ensembl"/>
        </authorList>
    </citation>
    <scope>IDENTIFICATION</scope>
</reference>
<dbReference type="eggNOG" id="ENOG502R8WC">
    <property type="taxonomic scope" value="Eukaryota"/>
</dbReference>
<accession>G1SC29</accession>
<dbReference type="InParanoid" id="G1SC29"/>
<proteinExistence type="predicted"/>
<dbReference type="EMBL" id="ADFV01056500">
    <property type="status" value="NOT_ANNOTATED_CDS"/>
    <property type="molecule type" value="Genomic_DNA"/>
</dbReference>
<dbReference type="HOGENOM" id="CLU_2139104_0_0_1"/>
<evidence type="ECO:0008006" key="4">
    <source>
        <dbReference type="Google" id="ProtNLM"/>
    </source>
</evidence>
<dbReference type="GeneTree" id="ENSGT00410000028767"/>
<evidence type="ECO:0000256" key="1">
    <source>
        <dbReference type="SAM" id="Phobius"/>
    </source>
</evidence>
<protein>
    <recommendedName>
        <fullName evidence="4">Colorectal cancer associated 1</fullName>
    </recommendedName>
</protein>
<dbReference type="Ensembl" id="ENSNLET00000024261.2">
    <property type="protein sequence ID" value="ENSNLEP00000023079.2"/>
    <property type="gene ID" value="ENSNLEG00000019236.2"/>
</dbReference>
<organism evidence="2 3">
    <name type="scientific">Nomascus leucogenys</name>
    <name type="common">Northern white-cheeked gibbon</name>
    <name type="synonym">Hylobates leucogenys</name>
    <dbReference type="NCBI Taxonomy" id="61853"/>
    <lineage>
        <taxon>Eukaryota</taxon>
        <taxon>Metazoa</taxon>
        <taxon>Chordata</taxon>
        <taxon>Craniata</taxon>
        <taxon>Vertebrata</taxon>
        <taxon>Euteleostomi</taxon>
        <taxon>Mammalia</taxon>
        <taxon>Eutheria</taxon>
        <taxon>Euarchontoglires</taxon>
        <taxon>Primates</taxon>
        <taxon>Haplorrhini</taxon>
        <taxon>Catarrhini</taxon>
        <taxon>Hylobatidae</taxon>
        <taxon>Nomascus</taxon>
    </lineage>
</organism>
<evidence type="ECO:0000313" key="2">
    <source>
        <dbReference type="Ensembl" id="ENSNLEP00000023079.2"/>
    </source>
</evidence>
<reference evidence="2 3" key="1">
    <citation type="submission" date="2012-10" db="EMBL/GenBank/DDBJ databases">
        <authorList>
            <consortium name="Gibbon Genome Sequencing Consortium"/>
        </authorList>
    </citation>
    <scope>NUCLEOTIDE SEQUENCE [LARGE SCALE GENOMIC DNA]</scope>
</reference>
<name>G1SC29_NOMLE</name>
<dbReference type="AlphaFoldDB" id="G1SC29"/>
<keyword evidence="1" id="KW-0472">Membrane</keyword>
<evidence type="ECO:0000313" key="3">
    <source>
        <dbReference type="Proteomes" id="UP000001073"/>
    </source>
</evidence>
<keyword evidence="3" id="KW-1185">Reference proteome</keyword>